<feature type="non-terminal residue" evidence="2">
    <location>
        <position position="1"/>
    </location>
</feature>
<dbReference type="AlphaFoldDB" id="A0A815Y9Z1"/>
<dbReference type="Proteomes" id="UP000663829">
    <property type="component" value="Unassembled WGS sequence"/>
</dbReference>
<comment type="caution">
    <text evidence="2">The sequence shown here is derived from an EMBL/GenBank/DDBJ whole genome shotgun (WGS) entry which is preliminary data.</text>
</comment>
<evidence type="ECO:0000313" key="2">
    <source>
        <dbReference type="EMBL" id="CAF1568207.1"/>
    </source>
</evidence>
<organism evidence="2 4">
    <name type="scientific">Didymodactylos carnosus</name>
    <dbReference type="NCBI Taxonomy" id="1234261"/>
    <lineage>
        <taxon>Eukaryota</taxon>
        <taxon>Metazoa</taxon>
        <taxon>Spiralia</taxon>
        <taxon>Gnathifera</taxon>
        <taxon>Rotifera</taxon>
        <taxon>Eurotatoria</taxon>
        <taxon>Bdelloidea</taxon>
        <taxon>Philodinida</taxon>
        <taxon>Philodinidae</taxon>
        <taxon>Didymodactylos</taxon>
    </lineage>
</organism>
<evidence type="ECO:0000313" key="3">
    <source>
        <dbReference type="EMBL" id="CAF4430807.1"/>
    </source>
</evidence>
<dbReference type="EMBL" id="CAJOBC010095177">
    <property type="protein sequence ID" value="CAF4430807.1"/>
    <property type="molecule type" value="Genomic_DNA"/>
</dbReference>
<dbReference type="EMBL" id="CAJNOQ010029362">
    <property type="protein sequence ID" value="CAF1568207.1"/>
    <property type="molecule type" value="Genomic_DNA"/>
</dbReference>
<gene>
    <name evidence="2" type="ORF">GPM918_LOCUS40214</name>
    <name evidence="3" type="ORF">SRO942_LOCUS41144</name>
</gene>
<keyword evidence="4" id="KW-1185">Reference proteome</keyword>
<evidence type="ECO:0000313" key="4">
    <source>
        <dbReference type="Proteomes" id="UP000663829"/>
    </source>
</evidence>
<name>A0A815Y9Z1_9BILA</name>
<protein>
    <submittedName>
        <fullName evidence="2">Uncharacterized protein</fullName>
    </submittedName>
</protein>
<reference evidence="2" key="1">
    <citation type="submission" date="2021-02" db="EMBL/GenBank/DDBJ databases">
        <authorList>
            <person name="Nowell W R."/>
        </authorList>
    </citation>
    <scope>NUCLEOTIDE SEQUENCE</scope>
</reference>
<sequence>YEQFVTPEDLPRSDRSRKLGNKNLARMTYNLNNKSEISQK</sequence>
<proteinExistence type="predicted"/>
<dbReference type="Proteomes" id="UP000681722">
    <property type="component" value="Unassembled WGS sequence"/>
</dbReference>
<accession>A0A815Y9Z1</accession>
<evidence type="ECO:0000256" key="1">
    <source>
        <dbReference type="SAM" id="MobiDB-lite"/>
    </source>
</evidence>
<feature type="region of interest" description="Disordered" evidence="1">
    <location>
        <begin position="1"/>
        <end position="22"/>
    </location>
</feature>